<gene>
    <name evidence="1" type="ORF">DFR49_3395</name>
</gene>
<accession>A0A397NJ28</accession>
<dbReference type="EMBL" id="QXDC01000004">
    <property type="protein sequence ID" value="RIA37510.1"/>
    <property type="molecule type" value="Genomic_DNA"/>
</dbReference>
<sequence length="92" mass="10457">MTDWRPIDSAPLDGSEVHVKRVHRGRLVAEGKAVWNTPVAAAPMLEPIGPDPLNRPVDYGRELREIEAAEVTPRWMKSDRMHAFPSPTHWRP</sequence>
<protein>
    <submittedName>
        <fullName evidence="1">Uncharacterized protein</fullName>
    </submittedName>
</protein>
<evidence type="ECO:0000313" key="2">
    <source>
        <dbReference type="Proteomes" id="UP000266568"/>
    </source>
</evidence>
<dbReference type="AlphaFoldDB" id="A0A397NJ28"/>
<name>A0A397NJ28_9SPHN</name>
<comment type="caution">
    <text evidence="1">The sequence shown here is derived from an EMBL/GenBank/DDBJ whole genome shotgun (WGS) entry which is preliminary data.</text>
</comment>
<keyword evidence="2" id="KW-1185">Reference proteome</keyword>
<evidence type="ECO:0000313" key="1">
    <source>
        <dbReference type="EMBL" id="RIA37510.1"/>
    </source>
</evidence>
<organism evidence="1 2">
    <name type="scientific">Hephaestia caeni</name>
    <dbReference type="NCBI Taxonomy" id="645617"/>
    <lineage>
        <taxon>Bacteria</taxon>
        <taxon>Pseudomonadati</taxon>
        <taxon>Pseudomonadota</taxon>
        <taxon>Alphaproteobacteria</taxon>
        <taxon>Sphingomonadales</taxon>
        <taxon>Sphingomonadaceae</taxon>
        <taxon>Hephaestia</taxon>
    </lineage>
</organism>
<dbReference type="Proteomes" id="UP000266568">
    <property type="component" value="Unassembled WGS sequence"/>
</dbReference>
<reference evidence="1 2" key="1">
    <citation type="submission" date="2018-08" db="EMBL/GenBank/DDBJ databases">
        <title>Genomic Encyclopedia of Type Strains, Phase IV (KMG-IV): sequencing the most valuable type-strain genomes for metagenomic binning, comparative biology and taxonomic classification.</title>
        <authorList>
            <person name="Goeker M."/>
        </authorList>
    </citation>
    <scope>NUCLEOTIDE SEQUENCE [LARGE SCALE GENOMIC DNA]</scope>
    <source>
        <strain evidence="1 2">DSM 25527</strain>
    </source>
</reference>
<proteinExistence type="predicted"/>